<dbReference type="SUPFAM" id="SSF53850">
    <property type="entry name" value="Periplasmic binding protein-like II"/>
    <property type="match status" value="1"/>
</dbReference>
<evidence type="ECO:0000313" key="7">
    <source>
        <dbReference type="Proteomes" id="UP000649955"/>
    </source>
</evidence>
<dbReference type="PANTHER" id="PTHR30126:SF40">
    <property type="entry name" value="HTH-TYPE TRANSCRIPTIONAL REGULATOR GLTR"/>
    <property type="match status" value="1"/>
</dbReference>
<comment type="caution">
    <text evidence="6">The sequence shown here is derived from an EMBL/GenBank/DDBJ whole genome shotgun (WGS) entry which is preliminary data.</text>
</comment>
<keyword evidence="7" id="KW-1185">Reference proteome</keyword>
<dbReference type="Proteomes" id="UP000649955">
    <property type="component" value="Unassembled WGS sequence"/>
</dbReference>
<evidence type="ECO:0000313" key="6">
    <source>
        <dbReference type="EMBL" id="GHG14347.1"/>
    </source>
</evidence>
<keyword evidence="3" id="KW-0238">DNA-binding</keyword>
<dbReference type="InterPro" id="IPR000847">
    <property type="entry name" value="LysR_HTH_N"/>
</dbReference>
<dbReference type="InterPro" id="IPR005119">
    <property type="entry name" value="LysR_subst-bd"/>
</dbReference>
<dbReference type="Gene3D" id="3.40.190.290">
    <property type="match status" value="1"/>
</dbReference>
<protein>
    <submittedName>
        <fullName evidence="6">LysR family transcriptional regulator</fullName>
    </submittedName>
</protein>
<dbReference type="Gene3D" id="1.10.10.10">
    <property type="entry name" value="Winged helix-like DNA-binding domain superfamily/Winged helix DNA-binding domain"/>
    <property type="match status" value="1"/>
</dbReference>
<dbReference type="Pfam" id="PF00126">
    <property type="entry name" value="HTH_1"/>
    <property type="match status" value="1"/>
</dbReference>
<reference evidence="7" key="1">
    <citation type="journal article" date="2019" name="Int. J. Syst. Evol. Microbiol.">
        <title>The Global Catalogue of Microorganisms (GCM) 10K type strain sequencing project: providing services to taxonomists for standard genome sequencing and annotation.</title>
        <authorList>
            <consortium name="The Broad Institute Genomics Platform"/>
            <consortium name="The Broad Institute Genome Sequencing Center for Infectious Disease"/>
            <person name="Wu L."/>
            <person name="Ma J."/>
        </authorList>
    </citation>
    <scope>NUCLEOTIDE SEQUENCE [LARGE SCALE GENOMIC DNA]</scope>
    <source>
        <strain evidence="7">CGMCC 4.7680</strain>
    </source>
</reference>
<dbReference type="PROSITE" id="PS50931">
    <property type="entry name" value="HTH_LYSR"/>
    <property type="match status" value="1"/>
</dbReference>
<sequence>MESPQLEAFVTVVDVGSFTRAAARLQLSQPSVTGRIKALEHDVGVRLLERRHSGIRPTPAGAELLPYAREIVALTARARTAIDSEGRPHGRVRIGTIDFLTTHRLLPLIEYLYLRYPEVQISMSNPADGDAAGAVRDGKLDCAFVVDVIHDREDLDSRVLCPESLVLVGGADHALARRTPVTDEDLRAATLVRADNAAQYHERFERTIGLEETANRPRLFELDSIEATKRSVANGVGIALLPAAAVRRELADGRLHEIDWTPSFKSFTQVVWRRDRGPNTALDALVSAAVQVVREQVAERIPVPR</sequence>
<dbReference type="CDD" id="cd05466">
    <property type="entry name" value="PBP2_LTTR_substrate"/>
    <property type="match status" value="1"/>
</dbReference>
<feature type="domain" description="HTH lysR-type" evidence="5">
    <location>
        <begin position="1"/>
        <end position="58"/>
    </location>
</feature>
<dbReference type="SUPFAM" id="SSF46785">
    <property type="entry name" value="Winged helix' DNA-binding domain"/>
    <property type="match status" value="1"/>
</dbReference>
<comment type="similarity">
    <text evidence="1">Belongs to the LysR transcriptional regulatory family.</text>
</comment>
<gene>
    <name evidence="6" type="ORF">GCM10017567_35160</name>
</gene>
<dbReference type="RefSeq" id="WP_191311282.1">
    <property type="nucleotide sequence ID" value="NZ_BNAW01000013.1"/>
</dbReference>
<evidence type="ECO:0000256" key="4">
    <source>
        <dbReference type="ARBA" id="ARBA00023163"/>
    </source>
</evidence>
<dbReference type="InterPro" id="IPR036388">
    <property type="entry name" value="WH-like_DNA-bd_sf"/>
</dbReference>
<accession>A0ABQ3KDD1</accession>
<evidence type="ECO:0000256" key="2">
    <source>
        <dbReference type="ARBA" id="ARBA00023015"/>
    </source>
</evidence>
<evidence type="ECO:0000259" key="5">
    <source>
        <dbReference type="PROSITE" id="PS50931"/>
    </source>
</evidence>
<name>A0ABQ3KDD1_9PSEU</name>
<evidence type="ECO:0000256" key="1">
    <source>
        <dbReference type="ARBA" id="ARBA00009437"/>
    </source>
</evidence>
<keyword evidence="2" id="KW-0805">Transcription regulation</keyword>
<dbReference type="PRINTS" id="PR00039">
    <property type="entry name" value="HTHLYSR"/>
</dbReference>
<evidence type="ECO:0000256" key="3">
    <source>
        <dbReference type="ARBA" id="ARBA00023125"/>
    </source>
</evidence>
<organism evidence="6 7">
    <name type="scientific">Amycolatopsis bullii</name>
    <dbReference type="NCBI Taxonomy" id="941987"/>
    <lineage>
        <taxon>Bacteria</taxon>
        <taxon>Bacillati</taxon>
        <taxon>Actinomycetota</taxon>
        <taxon>Actinomycetes</taxon>
        <taxon>Pseudonocardiales</taxon>
        <taxon>Pseudonocardiaceae</taxon>
        <taxon>Amycolatopsis</taxon>
    </lineage>
</organism>
<keyword evidence="4" id="KW-0804">Transcription</keyword>
<dbReference type="PANTHER" id="PTHR30126">
    <property type="entry name" value="HTH-TYPE TRANSCRIPTIONAL REGULATOR"/>
    <property type="match status" value="1"/>
</dbReference>
<dbReference type="Pfam" id="PF03466">
    <property type="entry name" value="LysR_substrate"/>
    <property type="match status" value="1"/>
</dbReference>
<proteinExistence type="inferred from homology"/>
<dbReference type="EMBL" id="BNAW01000013">
    <property type="protein sequence ID" value="GHG14347.1"/>
    <property type="molecule type" value="Genomic_DNA"/>
</dbReference>
<dbReference type="InterPro" id="IPR036390">
    <property type="entry name" value="WH_DNA-bd_sf"/>
</dbReference>